<dbReference type="PRINTS" id="PR00023">
    <property type="entry name" value="ZPELLUCIDA"/>
</dbReference>
<dbReference type="PROSITE" id="PS00682">
    <property type="entry name" value="ZP_1"/>
    <property type="match status" value="1"/>
</dbReference>
<keyword evidence="10" id="KW-0325">Glycoprotein</keyword>
<dbReference type="Gene3D" id="4.10.110.10">
    <property type="entry name" value="Spasmolytic Protein, domain 1"/>
    <property type="match status" value="1"/>
</dbReference>
<dbReference type="InterPro" id="IPR042235">
    <property type="entry name" value="ZP-C_dom"/>
</dbReference>
<sequence length="546" mass="60604">MTNVTANIAKSSIFAFQKCLMTVINVIKLFTGLVANNPRLQWSSETCASVARCSTTHPVNKANPINRRALLFRDTYLKSLMVIRLVMNSLNVTRRKKYALSESKPQKKMLVIAALIAFTLSVYLSNAQDPQFPWQLPQSQAGGLSFSPVLKELPQQSFSPELSQMSSGSQRCVVEQHERIECGEPDITPAECEDISCCYDAGGCYYARAVTLQCTRDGQFVLVVARDATMPRISLDSIHMLENDPSGRCASVDSTASFAIYQFTVSSCGTRMKEESGFVIYENMMSSAYEVAVGPRGSISRDSSYELKFQCRYSGSAVEALVVEVNTVPPPPPVSQNGPLRVELRLASGQCSTKGCSDEDMYTSYYSEADYPVTKVLREPVYVEVRILERTDPNLILVLDHCWATSNPEPTSLPQWDLLLNGCPYKDDHYLTTMLAVEHSGLQYPSHYKRFVVKTFSFVDQSSLVPLQERIFIHCTTSVCHPSITESCEPSCGSRTRRSISEDLKDSEETVVVSSGEVILVSHLPDCEANLADKEGKNSLCLLTFI</sequence>
<dbReference type="SUPFAM" id="SSF57492">
    <property type="entry name" value="Trefoil"/>
    <property type="match status" value="1"/>
</dbReference>
<evidence type="ECO:0000259" key="18">
    <source>
        <dbReference type="PROSITE" id="PS51034"/>
    </source>
</evidence>
<keyword evidence="11" id="KW-0278">Fertilization</keyword>
<comment type="function">
    <text evidence="13">Component of the zona pellucida, an extracellular matrix surrounding oocytes which mediates sperm binding, induction of the acrosome reaction and prevents post-fertilization polyspermy. The zona pellucida is composed of 3 to 4 glycoproteins, ZP1, ZP2, ZP3, and ZP4. ZP4 may act as a sperm receptor.</text>
</comment>
<dbReference type="GO" id="GO:0032190">
    <property type="term" value="F:acrosin binding"/>
    <property type="evidence" value="ECO:0007669"/>
    <property type="project" value="TreeGrafter"/>
</dbReference>
<dbReference type="PANTHER" id="PTHR23343">
    <property type="entry name" value="ZONA PELLUCIDA SPERM-BINDING PROTEIN"/>
    <property type="match status" value="1"/>
</dbReference>
<evidence type="ECO:0000256" key="6">
    <source>
        <dbReference type="ARBA" id="ARBA00022692"/>
    </source>
</evidence>
<evidence type="ECO:0000256" key="12">
    <source>
        <dbReference type="ARBA" id="ARBA00024183"/>
    </source>
</evidence>
<keyword evidence="4" id="KW-0272">Extracellular matrix</keyword>
<keyword evidence="9 17" id="KW-1015">Disulfide bond</keyword>
<evidence type="ECO:0000256" key="17">
    <source>
        <dbReference type="PROSITE-ProRule" id="PRU00779"/>
    </source>
</evidence>
<keyword evidence="21" id="KW-1185">Reference proteome</keyword>
<reference evidence="20" key="2">
    <citation type="submission" date="2025-09" db="UniProtKB">
        <authorList>
            <consortium name="Ensembl"/>
        </authorList>
    </citation>
    <scope>IDENTIFICATION</scope>
</reference>
<feature type="domain" description="P-type" evidence="19">
    <location>
        <begin position="170"/>
        <end position="208"/>
    </location>
</feature>
<feature type="disulfide bond" evidence="17">
    <location>
        <begin position="172"/>
        <end position="198"/>
    </location>
</feature>
<dbReference type="SMART" id="SM00018">
    <property type="entry name" value="PD"/>
    <property type="match status" value="1"/>
</dbReference>
<proteinExistence type="predicted"/>
<evidence type="ECO:0000256" key="1">
    <source>
        <dbReference type="ARBA" id="ARBA00004251"/>
    </source>
</evidence>
<dbReference type="Pfam" id="PF23344">
    <property type="entry name" value="ZP-N"/>
    <property type="match status" value="1"/>
</dbReference>
<evidence type="ECO:0000256" key="16">
    <source>
        <dbReference type="ARBA" id="ARBA00042573"/>
    </source>
</evidence>
<dbReference type="PANTHER" id="PTHR23343:SF31">
    <property type="entry name" value="ZONA PELLUCIDA SPERM-BINDING PROTEIN 4"/>
    <property type="match status" value="1"/>
</dbReference>
<evidence type="ECO:0000313" key="20">
    <source>
        <dbReference type="Ensembl" id="ENSCCRP00010044482.1"/>
    </source>
</evidence>
<evidence type="ECO:0000313" key="21">
    <source>
        <dbReference type="Proteomes" id="UP000694427"/>
    </source>
</evidence>
<evidence type="ECO:0000256" key="10">
    <source>
        <dbReference type="ARBA" id="ARBA00023180"/>
    </source>
</evidence>
<dbReference type="InterPro" id="IPR000519">
    <property type="entry name" value="P_trefoil_dom"/>
</dbReference>
<accession>A0A8C1KCL6</accession>
<dbReference type="PROSITE" id="PS51034">
    <property type="entry name" value="ZP_2"/>
    <property type="match status" value="1"/>
</dbReference>
<dbReference type="InterPro" id="IPR001507">
    <property type="entry name" value="ZP_dom"/>
</dbReference>
<dbReference type="Ensembl" id="ENSCCRT00010048779.1">
    <property type="protein sequence ID" value="ENSCCRP00010044482.1"/>
    <property type="gene ID" value="ENSCCRG00010018865.1"/>
</dbReference>
<keyword evidence="5" id="KW-0165">Cleavage on pair of basic residues</keyword>
<dbReference type="SMART" id="SM00241">
    <property type="entry name" value="ZP"/>
    <property type="match status" value="1"/>
</dbReference>
<keyword evidence="3" id="KW-0964">Secreted</keyword>
<dbReference type="AlphaFoldDB" id="A0A8C1KCL6"/>
<evidence type="ECO:0000256" key="5">
    <source>
        <dbReference type="ARBA" id="ARBA00022685"/>
    </source>
</evidence>
<evidence type="ECO:0000256" key="11">
    <source>
        <dbReference type="ARBA" id="ARBA00023279"/>
    </source>
</evidence>
<dbReference type="InterPro" id="IPR055355">
    <property type="entry name" value="ZP-C"/>
</dbReference>
<dbReference type="InterPro" id="IPR048290">
    <property type="entry name" value="ZP_chr"/>
</dbReference>
<name>A0A8C1KCL6_CYPCA</name>
<evidence type="ECO:0000256" key="3">
    <source>
        <dbReference type="ARBA" id="ARBA00022525"/>
    </source>
</evidence>
<evidence type="ECO:0000256" key="4">
    <source>
        <dbReference type="ARBA" id="ARBA00022530"/>
    </source>
</evidence>
<evidence type="ECO:0000259" key="19">
    <source>
        <dbReference type="PROSITE" id="PS51448"/>
    </source>
</evidence>
<protein>
    <recommendedName>
        <fullName evidence="14">Zona pellucida sperm-binding protein 4</fullName>
    </recommendedName>
    <alternativeName>
        <fullName evidence="16">Zona pellucida glycoprotein 4</fullName>
    </alternativeName>
    <alternativeName>
        <fullName evidence="15">Zona pellucida protein B</fullName>
    </alternativeName>
</protein>
<dbReference type="Gene3D" id="2.60.40.4100">
    <property type="entry name" value="Zona pellucida, ZP-C domain"/>
    <property type="match status" value="1"/>
</dbReference>
<keyword evidence="7" id="KW-1133">Transmembrane helix</keyword>
<organism evidence="20 21">
    <name type="scientific">Cyprinus carpio</name>
    <name type="common">Common carp</name>
    <dbReference type="NCBI Taxonomy" id="7962"/>
    <lineage>
        <taxon>Eukaryota</taxon>
        <taxon>Metazoa</taxon>
        <taxon>Chordata</taxon>
        <taxon>Craniata</taxon>
        <taxon>Vertebrata</taxon>
        <taxon>Euteleostomi</taxon>
        <taxon>Actinopterygii</taxon>
        <taxon>Neopterygii</taxon>
        <taxon>Teleostei</taxon>
        <taxon>Ostariophysi</taxon>
        <taxon>Cypriniformes</taxon>
        <taxon>Cyprinidae</taxon>
        <taxon>Cyprininae</taxon>
        <taxon>Cyprinus</taxon>
    </lineage>
</organism>
<keyword evidence="2" id="KW-1003">Cell membrane</keyword>
<feature type="disulfide bond" evidence="17">
    <location>
        <begin position="182"/>
        <end position="197"/>
    </location>
</feature>
<evidence type="ECO:0000256" key="9">
    <source>
        <dbReference type="ARBA" id="ARBA00023157"/>
    </source>
</evidence>
<keyword evidence="8" id="KW-0472">Membrane</keyword>
<dbReference type="GO" id="GO:0035805">
    <property type="term" value="C:egg coat"/>
    <property type="evidence" value="ECO:0007669"/>
    <property type="project" value="UniProtKB-SubCell"/>
</dbReference>
<comment type="caution">
    <text evidence="17">Lacks conserved residue(s) required for the propagation of feature annotation.</text>
</comment>
<dbReference type="Gene3D" id="2.60.40.3210">
    <property type="entry name" value="Zona pellucida, ZP-N domain"/>
    <property type="match status" value="1"/>
</dbReference>
<dbReference type="GO" id="GO:0005886">
    <property type="term" value="C:plasma membrane"/>
    <property type="evidence" value="ECO:0007669"/>
    <property type="project" value="UniProtKB-SubCell"/>
</dbReference>
<reference evidence="20" key="1">
    <citation type="submission" date="2025-08" db="UniProtKB">
        <authorList>
            <consortium name="Ensembl"/>
        </authorList>
    </citation>
    <scope>IDENTIFICATION</scope>
</reference>
<dbReference type="Proteomes" id="UP000694427">
    <property type="component" value="Unplaced"/>
</dbReference>
<dbReference type="InterPro" id="IPR051148">
    <property type="entry name" value="Zona_Pellucida_Domain_gp"/>
</dbReference>
<evidence type="ECO:0000256" key="15">
    <source>
        <dbReference type="ARBA" id="ARBA00042273"/>
    </source>
</evidence>
<evidence type="ECO:0000256" key="13">
    <source>
        <dbReference type="ARBA" id="ARBA00037545"/>
    </source>
</evidence>
<dbReference type="Pfam" id="PF00088">
    <property type="entry name" value="Trefoil"/>
    <property type="match status" value="1"/>
</dbReference>
<dbReference type="GO" id="GO:0035804">
    <property type="term" value="F:structural constituent of egg coat"/>
    <property type="evidence" value="ECO:0007669"/>
    <property type="project" value="TreeGrafter"/>
</dbReference>
<evidence type="ECO:0000256" key="8">
    <source>
        <dbReference type="ARBA" id="ARBA00023136"/>
    </source>
</evidence>
<comment type="subcellular location">
    <subcellularLocation>
        <location evidence="1">Cell membrane</location>
        <topology evidence="1">Single-pass type I membrane protein</topology>
    </subcellularLocation>
    <subcellularLocation>
        <location evidence="12">Zona pellucida</location>
    </subcellularLocation>
</comment>
<feature type="domain" description="ZP" evidence="18">
    <location>
        <begin position="213"/>
        <end position="495"/>
    </location>
</feature>
<evidence type="ECO:0000256" key="14">
    <source>
        <dbReference type="ARBA" id="ARBA00040238"/>
    </source>
</evidence>
<keyword evidence="6" id="KW-0812">Transmembrane</keyword>
<dbReference type="InterPro" id="IPR044913">
    <property type="entry name" value="P_trefoil_dom_sf"/>
</dbReference>
<dbReference type="CDD" id="cd00111">
    <property type="entry name" value="Trefoil"/>
    <property type="match status" value="1"/>
</dbReference>
<dbReference type="InterPro" id="IPR017977">
    <property type="entry name" value="ZP_dom_CS"/>
</dbReference>
<dbReference type="GO" id="GO:0007339">
    <property type="term" value="P:binding of sperm to zona pellucida"/>
    <property type="evidence" value="ECO:0007669"/>
    <property type="project" value="TreeGrafter"/>
</dbReference>
<evidence type="ECO:0000256" key="2">
    <source>
        <dbReference type="ARBA" id="ARBA00022475"/>
    </source>
</evidence>
<dbReference type="GO" id="GO:0060468">
    <property type="term" value="P:prevention of polyspermy"/>
    <property type="evidence" value="ECO:0007669"/>
    <property type="project" value="TreeGrafter"/>
</dbReference>
<dbReference type="InterPro" id="IPR055356">
    <property type="entry name" value="ZP-N"/>
</dbReference>
<dbReference type="PROSITE" id="PS51448">
    <property type="entry name" value="P_TREFOIL_2"/>
    <property type="match status" value="1"/>
</dbReference>
<evidence type="ECO:0000256" key="7">
    <source>
        <dbReference type="ARBA" id="ARBA00022989"/>
    </source>
</evidence>
<dbReference type="Pfam" id="PF00100">
    <property type="entry name" value="Zona_pellucida"/>
    <property type="match status" value="1"/>
</dbReference>